<evidence type="ECO:0000313" key="1">
    <source>
        <dbReference type="EMBL" id="PHN04682.1"/>
    </source>
</evidence>
<comment type="caution">
    <text evidence="1">The sequence shown here is derived from an EMBL/GenBank/DDBJ whole genome shotgun (WGS) entry which is preliminary data.</text>
</comment>
<evidence type="ECO:0000313" key="2">
    <source>
        <dbReference type="Proteomes" id="UP000223913"/>
    </source>
</evidence>
<dbReference type="EMBL" id="PDUD01000024">
    <property type="protein sequence ID" value="PHN04682.1"/>
    <property type="molecule type" value="Genomic_DNA"/>
</dbReference>
<gene>
    <name evidence="1" type="ORF">CRP01_19385</name>
</gene>
<dbReference type="AlphaFoldDB" id="A0A2D0N846"/>
<proteinExistence type="predicted"/>
<sequence length="163" mass="18438">MKKELQNIQVGAGLGSILFGMSRAEISAIIGEPNEKITESYTDDGENLTEIWHYDELELSLGFDEEDDWQLVSIAVTSPFYLLESVSLIGKEVEAVQTELQNIGVSDLELEDWSSAENPDHKLLTSDDESMNFWFDQDILTEIQWSPLFADEETILFTQINGQ</sequence>
<name>A0A2D0N846_FLAN2</name>
<keyword evidence="2" id="KW-1185">Reference proteome</keyword>
<reference evidence="1 2" key="1">
    <citation type="submission" date="2017-10" db="EMBL/GenBank/DDBJ databases">
        <title>The draft genome sequence of Lewinella nigricans NBRC 102662.</title>
        <authorList>
            <person name="Wang K."/>
        </authorList>
    </citation>
    <scope>NUCLEOTIDE SEQUENCE [LARGE SCALE GENOMIC DNA]</scope>
    <source>
        <strain evidence="1 2">NBRC 102662</strain>
    </source>
</reference>
<accession>A0A2D0N846</accession>
<dbReference type="Proteomes" id="UP000223913">
    <property type="component" value="Unassembled WGS sequence"/>
</dbReference>
<dbReference type="OrthoDB" id="1118000at2"/>
<protein>
    <submittedName>
        <fullName evidence="1">Uncharacterized protein</fullName>
    </submittedName>
</protein>
<organism evidence="1 2">
    <name type="scientific">Flavilitoribacter nigricans (strain ATCC 23147 / DSM 23189 / NBRC 102662 / NCIMB 1420 / SS-2)</name>
    <name type="common">Lewinella nigricans</name>
    <dbReference type="NCBI Taxonomy" id="1122177"/>
    <lineage>
        <taxon>Bacteria</taxon>
        <taxon>Pseudomonadati</taxon>
        <taxon>Bacteroidota</taxon>
        <taxon>Saprospiria</taxon>
        <taxon>Saprospirales</taxon>
        <taxon>Lewinellaceae</taxon>
        <taxon>Flavilitoribacter</taxon>
    </lineage>
</organism>
<dbReference type="RefSeq" id="WP_099151741.1">
    <property type="nucleotide sequence ID" value="NZ_PDUD01000024.1"/>
</dbReference>